<dbReference type="Gene3D" id="3.60.20.10">
    <property type="entry name" value="Glutamine Phosphoribosylpyrophosphate, subunit 1, domain 1"/>
    <property type="match status" value="1"/>
</dbReference>
<comment type="similarity">
    <text evidence="2">Belongs to the peptidase T1B family. HslV subfamily.</text>
</comment>
<evidence type="ECO:0000256" key="2">
    <source>
        <dbReference type="ARBA" id="ARBA00006053"/>
    </source>
</evidence>
<name>A0A532V1D1_UNCL8</name>
<dbReference type="InterPro" id="IPR023333">
    <property type="entry name" value="Proteasome_suB-type"/>
</dbReference>
<keyword evidence="3" id="KW-0963">Cytoplasm</keyword>
<dbReference type="NCBIfam" id="NF003964">
    <property type="entry name" value="PRK05456.1"/>
    <property type="match status" value="1"/>
</dbReference>
<reference evidence="10 11" key="1">
    <citation type="submission" date="2017-06" db="EMBL/GenBank/DDBJ databases">
        <title>Novel microbial phyla capable of carbon fixation and sulfur reduction in deep-sea sediments.</title>
        <authorList>
            <person name="Huang J."/>
            <person name="Baker B."/>
            <person name="Wang Y."/>
        </authorList>
    </citation>
    <scope>NUCLEOTIDE SEQUENCE [LARGE SCALE GENOMIC DNA]</scope>
    <source>
        <strain evidence="10">B3_LCP</strain>
    </source>
</reference>
<dbReference type="AlphaFoldDB" id="A0A532V1D1"/>
<keyword evidence="9" id="KW-0915">Sodium</keyword>
<dbReference type="PROSITE" id="PS51476">
    <property type="entry name" value="PROTEASOME_BETA_2"/>
    <property type="match status" value="1"/>
</dbReference>
<sequence>MKPIKIRSTTIVAVRLRGKAAIAGDGQLTYGEIILKHGGNKIRRLKEGNVLIGFAGAAADALALFEKLEGYIEAHPDDLRRASVELAKEWRTDKYLRNLEAVLAVVDKKCLLMISGTGEVIEPDDGILAIGSGAPEALGAARALVKYSKLTPKEIVTEALKIASSICIYTNDQITVEEL</sequence>
<dbReference type="GO" id="GO:0051603">
    <property type="term" value="P:proteolysis involved in protein catabolic process"/>
    <property type="evidence" value="ECO:0007669"/>
    <property type="project" value="InterPro"/>
</dbReference>
<evidence type="ECO:0000313" key="11">
    <source>
        <dbReference type="Proteomes" id="UP000319619"/>
    </source>
</evidence>
<dbReference type="InterPro" id="IPR001353">
    <property type="entry name" value="Proteasome_sua/b"/>
</dbReference>
<dbReference type="Proteomes" id="UP000319619">
    <property type="component" value="Unassembled WGS sequence"/>
</dbReference>
<evidence type="ECO:0000256" key="4">
    <source>
        <dbReference type="ARBA" id="ARBA00022533"/>
    </source>
</evidence>
<evidence type="ECO:0000256" key="6">
    <source>
        <dbReference type="ARBA" id="ARBA00022698"/>
    </source>
</evidence>
<protein>
    <submittedName>
        <fullName evidence="10">HslU--HslV peptidase proteolytic subunit</fullName>
    </submittedName>
</protein>
<dbReference type="Pfam" id="PF00227">
    <property type="entry name" value="Proteasome"/>
    <property type="match status" value="1"/>
</dbReference>
<evidence type="ECO:0000256" key="5">
    <source>
        <dbReference type="ARBA" id="ARBA00022670"/>
    </source>
</evidence>
<dbReference type="InterPro" id="IPR029055">
    <property type="entry name" value="Ntn_hydrolases_N"/>
</dbReference>
<evidence type="ECO:0000313" key="10">
    <source>
        <dbReference type="EMBL" id="TKJ41023.1"/>
    </source>
</evidence>
<accession>A0A532V1D1</accession>
<comment type="subcellular location">
    <subcellularLocation>
        <location evidence="1">Cytoplasm</location>
    </subcellularLocation>
</comment>
<gene>
    <name evidence="10" type="ORF">CEE37_04990</name>
</gene>
<dbReference type="SUPFAM" id="SSF56235">
    <property type="entry name" value="N-terminal nucleophile aminohydrolases (Ntn hydrolases)"/>
    <property type="match status" value="1"/>
</dbReference>
<dbReference type="InterPro" id="IPR022281">
    <property type="entry name" value="ATP-dep_Prtase_HsIV_su"/>
</dbReference>
<dbReference type="GO" id="GO:0046872">
    <property type="term" value="F:metal ion binding"/>
    <property type="evidence" value="ECO:0007669"/>
    <property type="project" value="UniProtKB-KW"/>
</dbReference>
<comment type="caution">
    <text evidence="10">The sequence shown here is derived from an EMBL/GenBank/DDBJ whole genome shotgun (WGS) entry which is preliminary data.</text>
</comment>
<dbReference type="PANTHER" id="PTHR32194:SF0">
    <property type="entry name" value="ATP-DEPENDENT PROTEASE SUBUNIT HSLV"/>
    <property type="match status" value="1"/>
</dbReference>
<evidence type="ECO:0000256" key="3">
    <source>
        <dbReference type="ARBA" id="ARBA00022490"/>
    </source>
</evidence>
<dbReference type="GO" id="GO:0009376">
    <property type="term" value="C:HslUV protease complex"/>
    <property type="evidence" value="ECO:0007669"/>
    <property type="project" value="InterPro"/>
</dbReference>
<evidence type="ECO:0000256" key="1">
    <source>
        <dbReference type="ARBA" id="ARBA00004496"/>
    </source>
</evidence>
<keyword evidence="4" id="KW-0021">Allosteric enzyme</keyword>
<dbReference type="GO" id="GO:0005839">
    <property type="term" value="C:proteasome core complex"/>
    <property type="evidence" value="ECO:0007669"/>
    <property type="project" value="InterPro"/>
</dbReference>
<keyword evidence="5" id="KW-0645">Protease</keyword>
<keyword evidence="6" id="KW-0888">Threonine protease</keyword>
<proteinExistence type="inferred from homology"/>
<organism evidence="10 11">
    <name type="scientific">candidate division LCP-89 bacterium B3_LCP</name>
    <dbReference type="NCBI Taxonomy" id="2012998"/>
    <lineage>
        <taxon>Bacteria</taxon>
        <taxon>Pseudomonadati</taxon>
        <taxon>Bacteria division LCP-89</taxon>
    </lineage>
</organism>
<evidence type="ECO:0000256" key="8">
    <source>
        <dbReference type="ARBA" id="ARBA00022801"/>
    </source>
</evidence>
<dbReference type="NCBIfam" id="TIGR03692">
    <property type="entry name" value="ATP_dep_HslV"/>
    <property type="match status" value="1"/>
</dbReference>
<dbReference type="PANTHER" id="PTHR32194">
    <property type="entry name" value="METALLOPROTEASE TLDD"/>
    <property type="match status" value="1"/>
</dbReference>
<evidence type="ECO:0000256" key="9">
    <source>
        <dbReference type="ARBA" id="ARBA00023053"/>
    </source>
</evidence>
<evidence type="ECO:0000256" key="7">
    <source>
        <dbReference type="ARBA" id="ARBA00022723"/>
    </source>
</evidence>
<keyword evidence="8" id="KW-0378">Hydrolase</keyword>
<keyword evidence="7" id="KW-0479">Metal-binding</keyword>
<dbReference type="GO" id="GO:0004298">
    <property type="term" value="F:threonine-type endopeptidase activity"/>
    <property type="evidence" value="ECO:0007669"/>
    <property type="project" value="UniProtKB-KW"/>
</dbReference>
<dbReference type="EMBL" id="NJBN01000003">
    <property type="protein sequence ID" value="TKJ41023.1"/>
    <property type="molecule type" value="Genomic_DNA"/>
</dbReference>